<organism evidence="1 2">
    <name type="scientific">[Candida] railenensis</name>
    <dbReference type="NCBI Taxonomy" id="45579"/>
    <lineage>
        <taxon>Eukaryota</taxon>
        <taxon>Fungi</taxon>
        <taxon>Dikarya</taxon>
        <taxon>Ascomycota</taxon>
        <taxon>Saccharomycotina</taxon>
        <taxon>Pichiomycetes</taxon>
        <taxon>Debaryomycetaceae</taxon>
        <taxon>Kurtzmaniella</taxon>
    </lineage>
</organism>
<accession>A0A9P0VZK2</accession>
<name>A0A9P0VZK2_9ASCO</name>
<evidence type="ECO:0000313" key="2">
    <source>
        <dbReference type="Proteomes" id="UP000837801"/>
    </source>
</evidence>
<evidence type="ECO:0000313" key="1">
    <source>
        <dbReference type="EMBL" id="CAH2353680.1"/>
    </source>
</evidence>
<dbReference type="AlphaFoldDB" id="A0A9P0VZK2"/>
<keyword evidence="2" id="KW-1185">Reference proteome</keyword>
<protein>
    <submittedName>
        <fullName evidence="1">Uncharacterized protein</fullName>
    </submittedName>
</protein>
<sequence length="507" mass="57620">MYCLETVISLLRGGIWSSFVRFLQGFAQNKLPLLGVSKLTSSTVVTPTLAANEAPTRSLTGSTMSYDILFKPKYSLPVRYPSYRLPISILLISGTMSLLILAAKRKSSGGIGIEPRRMKIKNRSKILVNKMNYDLLEEKPYNFFNPGKSSRINSSSGYCWNVGPKISSCQADIEETSDTKLDCTINQYCHSVDYNNHEPPKSLILELQMKNISVKEYLELLLEESEDEEDGPEVAYTQCIHMSKSNKLELELKVRSEIDSICLNSDEAKVYQVSKTLRTLMSYEPVDALKDNNNISMSETYLKELKAALPRILQAGTSNASYKIPIVLLLRDYFLYSENRETEVRQFKDCILYFFEFIKLCDSPNDNKLASKALLQVLIAIEEDMFNVTIPIICKSLNTEKHENNQCFVPILKSLKIALAISEKAKSRILALKSIRTIIRKVIHTSQSLDTEFLSELNEVFWVCQNVDYYVDEAKSRSILSDINEALEYIESKTSDREKENSTSNET</sequence>
<gene>
    <name evidence="1" type="ORF">CLIB1423_12S00562</name>
</gene>
<dbReference type="EMBL" id="CAKXYY010000012">
    <property type="protein sequence ID" value="CAH2353680.1"/>
    <property type="molecule type" value="Genomic_DNA"/>
</dbReference>
<proteinExistence type="predicted"/>
<reference evidence="1" key="1">
    <citation type="submission" date="2022-03" db="EMBL/GenBank/DDBJ databases">
        <authorList>
            <person name="Legras J.-L."/>
            <person name="Devillers H."/>
            <person name="Grondin C."/>
        </authorList>
    </citation>
    <scope>NUCLEOTIDE SEQUENCE</scope>
    <source>
        <strain evidence="1">CLIB 1423</strain>
    </source>
</reference>
<dbReference type="Proteomes" id="UP000837801">
    <property type="component" value="Unassembled WGS sequence"/>
</dbReference>
<comment type="caution">
    <text evidence="1">The sequence shown here is derived from an EMBL/GenBank/DDBJ whole genome shotgun (WGS) entry which is preliminary data.</text>
</comment>